<dbReference type="Pfam" id="PF00641">
    <property type="entry name" value="Zn_ribbon_RanBP"/>
    <property type="match status" value="3"/>
</dbReference>
<evidence type="ECO:0000313" key="7">
    <source>
        <dbReference type="Proteomes" id="UP001652660"/>
    </source>
</evidence>
<protein>
    <recommendedName>
        <fullName evidence="6">RanBP2-type domain-containing protein</fullName>
    </recommendedName>
</protein>
<dbReference type="PANTHER" id="PTHR23111">
    <property type="entry name" value="ZINC FINGER PROTEIN"/>
    <property type="match status" value="1"/>
</dbReference>
<dbReference type="PROSITE" id="PS50199">
    <property type="entry name" value="ZF_RANBP2_2"/>
    <property type="match status" value="3"/>
</dbReference>
<dbReference type="Proteomes" id="UP001652660">
    <property type="component" value="Chromosome 11c"/>
</dbReference>
<dbReference type="InterPro" id="IPR001876">
    <property type="entry name" value="Znf_RanBP2"/>
</dbReference>
<dbReference type="PANTHER" id="PTHR23111:SF23">
    <property type="entry name" value="RAN BP2_NZF ZINC FINGER-LIKE SUPERFAMILY PROTEIN"/>
    <property type="match status" value="1"/>
</dbReference>
<dbReference type="SUPFAM" id="SSF90209">
    <property type="entry name" value="Ran binding protein zinc finger-like"/>
    <property type="match status" value="3"/>
</dbReference>
<evidence type="ECO:0000259" key="6">
    <source>
        <dbReference type="PROSITE" id="PS50199"/>
    </source>
</evidence>
<dbReference type="GO" id="GO:0005737">
    <property type="term" value="C:cytoplasm"/>
    <property type="evidence" value="ECO:0007669"/>
    <property type="project" value="TreeGrafter"/>
</dbReference>
<dbReference type="GO" id="GO:0003729">
    <property type="term" value="F:mRNA binding"/>
    <property type="evidence" value="ECO:0007669"/>
    <property type="project" value="TreeGrafter"/>
</dbReference>
<feature type="domain" description="RanBP2-type" evidence="6">
    <location>
        <begin position="285"/>
        <end position="314"/>
    </location>
</feature>
<keyword evidence="7" id="KW-1185">Reference proteome</keyword>
<evidence type="ECO:0000256" key="3">
    <source>
        <dbReference type="ARBA" id="ARBA00022833"/>
    </source>
</evidence>
<dbReference type="Gene3D" id="4.10.1060.10">
    <property type="entry name" value="Zinc finger, RanBP2-type"/>
    <property type="match status" value="3"/>
</dbReference>
<dbReference type="GO" id="GO:0008270">
    <property type="term" value="F:zinc ion binding"/>
    <property type="evidence" value="ECO:0007669"/>
    <property type="project" value="UniProtKB-KW"/>
</dbReference>
<evidence type="ECO:0000256" key="4">
    <source>
        <dbReference type="PROSITE-ProRule" id="PRU00322"/>
    </source>
</evidence>
<name>A0A6P6V1V2_COFAR</name>
<reference evidence="7" key="1">
    <citation type="journal article" date="2025" name="Foods">
        <title>Unveiling the Microbial Signatures of Arabica Coffee Cherries: Insights into Ripeness Specific Diversity, Functional Traits, and Implications for Quality and Safety.</title>
        <authorList>
            <consortium name="RefSeq"/>
            <person name="Tenea G.N."/>
            <person name="Cifuentes V."/>
            <person name="Reyes P."/>
            <person name="Cevallos-Vallejos M."/>
        </authorList>
    </citation>
    <scope>NUCLEOTIDE SEQUENCE [LARGE SCALE GENOMIC DNA]</scope>
</reference>
<evidence type="ECO:0000256" key="1">
    <source>
        <dbReference type="ARBA" id="ARBA00022723"/>
    </source>
</evidence>
<feature type="compositionally biased region" description="Low complexity" evidence="5">
    <location>
        <begin position="392"/>
        <end position="404"/>
    </location>
</feature>
<keyword evidence="1" id="KW-0479">Metal-binding</keyword>
<gene>
    <name evidence="8" type="primary">LOC113716507</name>
</gene>
<feature type="domain" description="RanBP2-type" evidence="6">
    <location>
        <begin position="329"/>
        <end position="358"/>
    </location>
</feature>
<dbReference type="OrthoDB" id="448399at2759"/>
<accession>A0A6P6V1V2</accession>
<dbReference type="PROSITE" id="PS01358">
    <property type="entry name" value="ZF_RANBP2_1"/>
    <property type="match status" value="3"/>
</dbReference>
<dbReference type="InterPro" id="IPR036443">
    <property type="entry name" value="Znf_RanBP2_sf"/>
</dbReference>
<feature type="domain" description="RanBP2-type" evidence="6">
    <location>
        <begin position="362"/>
        <end position="391"/>
    </location>
</feature>
<proteinExistence type="predicted"/>
<dbReference type="RefSeq" id="XP_027096676.1">
    <property type="nucleotide sequence ID" value="XM_027240875.2"/>
</dbReference>
<dbReference type="GeneID" id="113716507"/>
<dbReference type="SMART" id="SM00547">
    <property type="entry name" value="ZnF_RBZ"/>
    <property type="match status" value="3"/>
</dbReference>
<evidence type="ECO:0000256" key="2">
    <source>
        <dbReference type="ARBA" id="ARBA00022771"/>
    </source>
</evidence>
<dbReference type="AlphaFoldDB" id="A0A6P6V1V2"/>
<keyword evidence="3" id="KW-0862">Zinc</keyword>
<evidence type="ECO:0000313" key="8">
    <source>
        <dbReference type="RefSeq" id="XP_027096676.1"/>
    </source>
</evidence>
<organism evidence="7 8">
    <name type="scientific">Coffea arabica</name>
    <name type="common">Arabian coffee</name>
    <dbReference type="NCBI Taxonomy" id="13443"/>
    <lineage>
        <taxon>Eukaryota</taxon>
        <taxon>Viridiplantae</taxon>
        <taxon>Streptophyta</taxon>
        <taxon>Embryophyta</taxon>
        <taxon>Tracheophyta</taxon>
        <taxon>Spermatophyta</taxon>
        <taxon>Magnoliopsida</taxon>
        <taxon>eudicotyledons</taxon>
        <taxon>Gunneridae</taxon>
        <taxon>Pentapetalae</taxon>
        <taxon>asterids</taxon>
        <taxon>lamiids</taxon>
        <taxon>Gentianales</taxon>
        <taxon>Rubiaceae</taxon>
        <taxon>Ixoroideae</taxon>
        <taxon>Gardenieae complex</taxon>
        <taxon>Bertiereae - Coffeeae clade</taxon>
        <taxon>Coffeeae</taxon>
        <taxon>Coffea</taxon>
    </lineage>
</organism>
<feature type="region of interest" description="Disordered" evidence="5">
    <location>
        <begin position="389"/>
        <end position="410"/>
    </location>
</feature>
<evidence type="ECO:0000256" key="5">
    <source>
        <dbReference type="SAM" id="MobiDB-lite"/>
    </source>
</evidence>
<sequence length="523" mass="59705">MLKFLRSKIHLQNPKLYIPISHVHSKTTSKYTPLSNPAIDFILNEATQDIKPSKPSCPNPPNPQKTLVENEEKKAPFNSRVQISHPWPEWVELMDKLLKGGYFDQIGHPFDRNEMGSKFFNQIRTACLNYARDRFDLIRFLSQKDIQIVAGSGCPTLDRKVVNSGKRLRAHAGTDEGNVCSSCVLRGNCERAFVKAREDEGGRTVDVMRFLLTYGLDAIIGTVENKPCLNKKVKESVRKLLKEITEFSSEETDTEQSTASTSGWISSTQGISAHQGQDQVNVIMKPGDWKCPKCNFLNFSRNVKCLRCEGLFQERLQKLGENEDHLPLKKGDWICEKCNFLNFAKNTRCLQCKEKPSGRQLIPGEWECESCNYINFRRNMVCLKCDHKRPKASNSSSLPSPSASDHMPYRRTRPYFGQEKQCGDEKSDVIKFVETEGQHRSNSLDEAPGFVDFPLVCGKSDLSQNVQKQERWRKEMAEQSRSAAKAKENAGVFKSSITRDSRELLQLDDDEEMAEWFGRRRDN</sequence>
<keyword evidence="2 4" id="KW-0863">Zinc-finger</keyword>
<reference evidence="8" key="2">
    <citation type="submission" date="2025-08" db="UniProtKB">
        <authorList>
            <consortium name="RefSeq"/>
        </authorList>
    </citation>
    <scope>IDENTIFICATION</scope>
    <source>
        <tissue evidence="8">Leaves</tissue>
    </source>
</reference>